<sequence>MTPDQHEAVTTALFAFWTARSDAAAAQQAKGNVDVGGRSGVTAGGHMDQIARLLAGVAVAAGAPAEAVYYKAPTGDPNKRDKIAHRYTLPSYFRPTKSYDVVVYDTLGEPCVIVELKSQSGSYSNNANNRAEEAIGNAVDLQRALDEGLVPGDPWTGYVFLIEDDDISRASGGAKDSAAFPRDPIFADWTYQSRVRLLCQRLVEDEHYVAAWAVTTSRPECAGEKICPVILQQARLDKEAAKKGWPTPERLPHEHRFDWSEMSQDTGFVQFTASMTARIRAAYPQGPGATAAEQLALPGA</sequence>
<name>A0A316AW00_9ACTN</name>
<dbReference type="InterPro" id="IPR007636">
    <property type="entry name" value="Restrct_endonuc_II_XhoI"/>
</dbReference>
<accession>A0A316AW00</accession>
<dbReference type="EMBL" id="QGDQ01000007">
    <property type="protein sequence ID" value="PWJ54307.1"/>
    <property type="molecule type" value="Genomic_DNA"/>
</dbReference>
<dbReference type="GO" id="GO:0003677">
    <property type="term" value="F:DNA binding"/>
    <property type="evidence" value="ECO:0007669"/>
    <property type="project" value="InterPro"/>
</dbReference>
<comment type="caution">
    <text evidence="1">The sequence shown here is derived from an EMBL/GenBank/DDBJ whole genome shotgun (WGS) entry which is preliminary data.</text>
</comment>
<organism evidence="1 2">
    <name type="scientific">Quadrisphaera granulorum</name>
    <dbReference type="NCBI Taxonomy" id="317664"/>
    <lineage>
        <taxon>Bacteria</taxon>
        <taxon>Bacillati</taxon>
        <taxon>Actinomycetota</taxon>
        <taxon>Actinomycetes</taxon>
        <taxon>Kineosporiales</taxon>
        <taxon>Kineosporiaceae</taxon>
        <taxon>Quadrisphaera</taxon>
    </lineage>
</organism>
<keyword evidence="2" id="KW-1185">Reference proteome</keyword>
<dbReference type="Pfam" id="PF04555">
    <property type="entry name" value="XhoI"/>
    <property type="match status" value="1"/>
</dbReference>
<dbReference type="Proteomes" id="UP000245469">
    <property type="component" value="Unassembled WGS sequence"/>
</dbReference>
<dbReference type="GO" id="GO:0009036">
    <property type="term" value="F:type II site-specific deoxyribonuclease activity"/>
    <property type="evidence" value="ECO:0007669"/>
    <property type="project" value="InterPro"/>
</dbReference>
<evidence type="ECO:0000313" key="1">
    <source>
        <dbReference type="EMBL" id="PWJ54307.1"/>
    </source>
</evidence>
<gene>
    <name evidence="1" type="ORF">BXY45_1073</name>
</gene>
<evidence type="ECO:0000313" key="2">
    <source>
        <dbReference type="Proteomes" id="UP000245469"/>
    </source>
</evidence>
<dbReference type="OrthoDB" id="3638769at2"/>
<protein>
    <submittedName>
        <fullName evidence="1">Type II restriction enzyme</fullName>
    </submittedName>
</protein>
<proteinExistence type="predicted"/>
<dbReference type="GO" id="GO:0009307">
    <property type="term" value="P:DNA restriction-modification system"/>
    <property type="evidence" value="ECO:0007669"/>
    <property type="project" value="InterPro"/>
</dbReference>
<dbReference type="AlphaFoldDB" id="A0A316AW00"/>
<reference evidence="1 2" key="1">
    <citation type="submission" date="2018-03" db="EMBL/GenBank/DDBJ databases">
        <title>Genomic Encyclopedia of Archaeal and Bacterial Type Strains, Phase II (KMG-II): from individual species to whole genera.</title>
        <authorList>
            <person name="Goeker M."/>
        </authorList>
    </citation>
    <scope>NUCLEOTIDE SEQUENCE [LARGE SCALE GENOMIC DNA]</scope>
    <source>
        <strain evidence="1 2">DSM 44889</strain>
    </source>
</reference>